<dbReference type="OrthoDB" id="410989at2759"/>
<dbReference type="Proteomes" id="UP000604046">
    <property type="component" value="Unassembled WGS sequence"/>
</dbReference>
<dbReference type="Gene3D" id="2.10.50.10">
    <property type="entry name" value="Tumor Necrosis Factor Receptor, subunit A, domain 2"/>
    <property type="match status" value="2"/>
</dbReference>
<evidence type="ECO:0000313" key="14">
    <source>
        <dbReference type="Proteomes" id="UP000604046"/>
    </source>
</evidence>
<dbReference type="FunFam" id="3.10.250.10:FF:000016">
    <property type="entry name" value="Scavenger receptor cysteine-rich protein type 12"/>
    <property type="match status" value="1"/>
</dbReference>
<dbReference type="PANTHER" id="PTHR45982:SF1">
    <property type="entry name" value="REGULATOR OF CHROMOSOME CONDENSATION"/>
    <property type="match status" value="1"/>
</dbReference>
<evidence type="ECO:0000313" key="13">
    <source>
        <dbReference type="EMBL" id="CAE7343221.1"/>
    </source>
</evidence>
<evidence type="ECO:0000256" key="8">
    <source>
        <dbReference type="ARBA" id="ARBA00023180"/>
    </source>
</evidence>
<comment type="subcellular location">
    <subcellularLocation>
        <location evidence="1">Membrane</location>
        <topology evidence="1">Single-pass membrane protein</topology>
    </subcellularLocation>
</comment>
<dbReference type="PROSITE" id="PS50012">
    <property type="entry name" value="RCC1_3"/>
    <property type="match status" value="4"/>
</dbReference>
<evidence type="ECO:0000256" key="7">
    <source>
        <dbReference type="ARBA" id="ARBA00023157"/>
    </source>
</evidence>
<dbReference type="EMBL" id="CAJNDS010002129">
    <property type="protein sequence ID" value="CAE7343221.1"/>
    <property type="molecule type" value="Genomic_DNA"/>
</dbReference>
<evidence type="ECO:0000256" key="6">
    <source>
        <dbReference type="ARBA" id="ARBA00023136"/>
    </source>
</evidence>
<dbReference type="GO" id="GO:0016020">
    <property type="term" value="C:membrane"/>
    <property type="evidence" value="ECO:0007669"/>
    <property type="project" value="UniProtKB-SubCell"/>
</dbReference>
<accession>A0A812PHC0</accession>
<keyword evidence="8" id="KW-0325">Glycoprotein</keyword>
<feature type="repeat" description="RCC1" evidence="9">
    <location>
        <begin position="694"/>
        <end position="752"/>
    </location>
</feature>
<dbReference type="Gene3D" id="2.120.10.80">
    <property type="entry name" value="Kelch-type beta propeller"/>
    <property type="match status" value="2"/>
</dbReference>
<keyword evidence="3" id="KW-0732">Signal</keyword>
<keyword evidence="5 10" id="KW-1133">Transmembrane helix</keyword>
<dbReference type="InterPro" id="IPR000998">
    <property type="entry name" value="MAM_dom"/>
</dbReference>
<dbReference type="InterPro" id="IPR051553">
    <property type="entry name" value="Ran_GTPase-activating"/>
</dbReference>
<evidence type="ECO:0000256" key="3">
    <source>
        <dbReference type="ARBA" id="ARBA00022729"/>
    </source>
</evidence>
<dbReference type="PANTHER" id="PTHR45982">
    <property type="entry name" value="REGULATOR OF CHROMOSOME CONDENSATION"/>
    <property type="match status" value="1"/>
</dbReference>
<dbReference type="SMART" id="SM01411">
    <property type="entry name" value="Ephrin_rec_like"/>
    <property type="match status" value="4"/>
</dbReference>
<dbReference type="InterPro" id="IPR000408">
    <property type="entry name" value="Reg_chr_condens"/>
</dbReference>
<sequence length="2785" mass="299294">MGTLRLESWGNSSWTELFTRSGDRGSHWYLAFVALPPEAEALRFVGTTGNSWASDMALDAIAAGLPRVEVDFHQLSCNFGSDTCLWYSPNASSSSDSGWQRVAGDSDQEHRWWLQASESGAGPSDFVFESSPFNIAEEKALLFSYQLVGSAVLSVEIEADDWQAVFVLEPANNTLTWQQASVMVPQNTGAMRLRAQVTNGDLVKVASVVAATPVPNLADISCGFEGSNCGWWSNAGSWQSRSGPAPNQLYTGPSAAFRDEFYVHVEAYDVMAQALVETFRIVGDRRILAVWGACKVGRVPVLSRSSRTPAEDAVSLVSPRFPELPSDCYLEFAYHMRGSGMGDFELQYFRRGRWWTRWSRRGSQGPDWLQAKVSLPAGTSMLRFVSSNSQAGEDFYGTLAVDAIAAWQPEAQPQPFLTLCSGEQHGCALLLAEGQVKCWGRADAEGQVAYGSTVDVGTLPKQMGEWLPLVPLGQGARALQLACGHVRSCALLDGGLLKCWGDNDAGELGQGHTDDIGNDPNEMGDQLPPVDLGSGVVQVGIGGDQHTCVVLTGGRVKCFGRGTYLGLGDGSGPESQYISLYLVVCLCARRLNRGDAPGQLGELLPAVDLGTDFQAVQLASGAEHTCALSDRGVVKCWGRARYLGLGLSTSSGGGAYIGTSPNEMGDQLPAVDLPLPAVQIAAGHLHTCAVLADGSLRCWGRGEEGQLGLGNKEDVGNAPGQMGSLPATDLGDGMMALQVAAGAFHTCAVLQDASLKCWGWGQQGQLGQGKKDDLGDNPGEMGNALLPIDLNNHEVREVRAGYSHTCAVLDDDSTRCWGSNDYGQLGIGSQGGVGALPGQMGAALAPTELFVVKPGTGMEGLSLTGGNGGNDIPGHGVLLLQHNGSVGLVCDDAFDDIAAQVACRDLGMAGGVAFSEDVQSGTMLADNVKCFGTEVSLRECSFRGWQLHDCTPREAAGVRCEMDAWSEYTSAGPAGRQEHSLVWDAASQSALMFGGHASNAFLYFADIWRYHWPLRTWTEITAQNVGPGTRSGHAAIWDATSKSMLIFAGKHLGAFFNDIWRFQAEQGLWEELSIASPPAARAYHSAIWDAGGRSVLVFGGENSVVLNDLQRYSVETGSWSQAGGPSDPRPRSRHTAVWDAATRYMLVFGGSAKSGLRVCLSNAEKRVAVALMNTRTLSAKSYMLGGWSGQQYLEDLHRYDAWANSWVELQAAGFWPAPRAGHASAWDPVSMSMLIFGGIQDRNDSFGYDGGLYNYSLLTSSWTQAGLQASVPGPAGRTGQAVVWDADSHGLLSFGGFNSSYLRDTWRYVVSQTQPPLLVQCYLGHECPPSWSPGAEVKRACADDEALKGSEALRPDNESASNASALFMEPGHHRLCECQFDNCSNAAAFQTAVGYFSAFGPYQNQSAECDLGSSCKIPAWRGVGISANDSIIVQSRCRTMAASVTYPQRRVEISFNESMGYFELDMGFLEESPPQILELCWCPAGRPCASAEEFLALALRLHLLCPPGQYELSSNCEVCPADSYCSGGQQLRSAGPLHVPSWAVLGRRRLSKLPCGVHLGGQHTNTGFQFRPTAQTPQPAFVHILTAGATNLTSCTCMPGFVNILPDDPSACEVCGFGYFCSGTTHREQCNISQTTETETAGQLSDCVCVAGTFLEDGLCMPCEVGYFKVNSGNLPCTQCAVGTYSNMTGAIQPCECSAGYGYDDKNAEAGPTPCTPCAEGEYKATVGNVLCDRCSLEKTSQMASTSVLDCYCRPGLAPDGDEGDGCRTCSEGFFCPGATGAGENNGEQLEQPCPVGASSPAGSSTQSDCTCLPGRYSTGSSCEPCPAGRYKPTASNDPSCPLQCPTNSNSPIKSISLSNCSCTAGYYAVLDTAGLLSRCASCESFTQLSCPGGFQDPNASVPLHRQPLALPGYFQTGITAATKCNVLSQDGLGSACLGGHLCVEVAVLGCLGKYGNACAEGSTGLLCGECPVGWARSAFQEPCQPCTLATLPMIASVSIEVVTKAAISFVVASMAATAAVRGSSKLHASMIRIATQWLAACSVIATFDLSQIRSAWADLEKEDEASSSTFPWPAEITAAMAGLFELLTLTPVLTSVDMHTQCIAQELSPDPAAPRIALGIYQLSLPLLVMLGCILLSFAAVHLLVPVCARSWDISFNEAGRRRQRRSKALRRLQGGVERSLQRAELADEFAPIWEELKTSGALLLPIAQLDWAVKDPDAFLREATRKSRPLLLRACCARASSAAGTTVALEPAALDAMLPSDFSSEAMDFSSMLDDALATAAATTAPTVPLDAIAVGTNELDLSDPQAAYTARTQEKQLASLASELDIEHEIDEVMDSLDFGLFSPAPSFGQLVYQCLPIIWISLVSLWPGLLSSFLRMIWCVPIREDGIVVSRLMPNPDIVCWSTEHYPSAFLAVLGLVIWCFGIPVTLALRVLRLQDRQSPENYRRYGYFFQGLEPGLWWWDILVKRADVGLMMIVTYTSAVRDPEAKLMLFPVLSGLQALLVSWVRPNFNDQAQVLDIVEVTLATIRFLLFSSVAALLILKPSQDATHVVAYLLFLVLTVACGYFLVHIAAQLLRDASTGHPTHMSSAPRRFLGRAKHLAVKWALPFFKEDASETLQLAWSFRADGITATARAKRSVRSNSFLSAGQQRGFRLLQQARGFVLRIGSQFQHAVLLKAEQEFAAWWLQQLKQKKLPRFEQVCALATCHTALPHLLASKRIAGLWMQQLDALTGQEGPFTCSPEDLQRTVRRLRQMPSEHAVELVEHAMALFEEQKQLQDYVEF</sequence>
<dbReference type="Pfam" id="PF24681">
    <property type="entry name" value="Kelch_KLHDC2_KLHL20_DRC7"/>
    <property type="match status" value="2"/>
</dbReference>
<dbReference type="PROSITE" id="PS50060">
    <property type="entry name" value="MAM_2"/>
    <property type="match status" value="1"/>
</dbReference>
<dbReference type="Gene3D" id="2.60.120.200">
    <property type="match status" value="3"/>
</dbReference>
<dbReference type="Gene3D" id="2.130.10.30">
    <property type="entry name" value="Regulator of chromosome condensation 1/beta-lactamase-inhibitor protein II"/>
    <property type="match status" value="2"/>
</dbReference>
<dbReference type="SUPFAM" id="SSF117281">
    <property type="entry name" value="Kelch motif"/>
    <property type="match status" value="1"/>
</dbReference>
<dbReference type="InterPro" id="IPR001190">
    <property type="entry name" value="SRCR"/>
</dbReference>
<evidence type="ECO:0000256" key="9">
    <source>
        <dbReference type="PROSITE-ProRule" id="PRU00235"/>
    </source>
</evidence>
<dbReference type="Pfam" id="PF00629">
    <property type="entry name" value="MAM"/>
    <property type="match status" value="1"/>
</dbReference>
<keyword evidence="4" id="KW-0677">Repeat</keyword>
<dbReference type="Pfam" id="PF00530">
    <property type="entry name" value="SRCR"/>
    <property type="match status" value="1"/>
</dbReference>
<evidence type="ECO:0000256" key="10">
    <source>
        <dbReference type="SAM" id="Phobius"/>
    </source>
</evidence>
<feature type="transmembrane region" description="Helical" evidence="10">
    <location>
        <begin position="2124"/>
        <end position="2146"/>
    </location>
</feature>
<dbReference type="SMART" id="SM00202">
    <property type="entry name" value="SR"/>
    <property type="match status" value="1"/>
</dbReference>
<feature type="transmembrane region" description="Helical" evidence="10">
    <location>
        <begin position="2522"/>
        <end position="2544"/>
    </location>
</feature>
<feature type="transmembrane region" description="Helical" evidence="10">
    <location>
        <begin position="2354"/>
        <end position="2373"/>
    </location>
</feature>
<comment type="caution">
    <text evidence="13">The sequence shown here is derived from an EMBL/GenBank/DDBJ whole genome shotgun (WGS) entry which is preliminary data.</text>
</comment>
<keyword evidence="14" id="KW-1185">Reference proteome</keyword>
<dbReference type="GO" id="GO:0005737">
    <property type="term" value="C:cytoplasm"/>
    <property type="evidence" value="ECO:0007669"/>
    <property type="project" value="TreeGrafter"/>
</dbReference>
<dbReference type="InterPro" id="IPR013320">
    <property type="entry name" value="ConA-like_dom_sf"/>
</dbReference>
<evidence type="ECO:0000256" key="2">
    <source>
        <dbReference type="ARBA" id="ARBA00022692"/>
    </source>
</evidence>
<proteinExistence type="predicted"/>
<dbReference type="PROSITE" id="PS50287">
    <property type="entry name" value="SRCR_2"/>
    <property type="match status" value="1"/>
</dbReference>
<keyword evidence="7" id="KW-1015">Disulfide bond</keyword>
<feature type="transmembrane region" description="Helical" evidence="10">
    <location>
        <begin position="2556"/>
        <end position="2578"/>
    </location>
</feature>
<dbReference type="InterPro" id="IPR011641">
    <property type="entry name" value="Tyr-kin_ephrin_A/B_rcpt-like"/>
</dbReference>
<dbReference type="InterPro" id="IPR009091">
    <property type="entry name" value="RCC1/BLIP-II"/>
</dbReference>
<dbReference type="InterPro" id="IPR011043">
    <property type="entry name" value="Gal_Oxase/kelch_b-propeller"/>
</dbReference>
<evidence type="ECO:0000256" key="1">
    <source>
        <dbReference type="ARBA" id="ARBA00004167"/>
    </source>
</evidence>
<dbReference type="InterPro" id="IPR015915">
    <property type="entry name" value="Kelch-typ_b-propeller"/>
</dbReference>
<evidence type="ECO:0000256" key="5">
    <source>
        <dbReference type="ARBA" id="ARBA00022989"/>
    </source>
</evidence>
<dbReference type="SUPFAM" id="SSF50965">
    <property type="entry name" value="Galactose oxidase, central domain"/>
    <property type="match status" value="1"/>
</dbReference>
<evidence type="ECO:0000259" key="11">
    <source>
        <dbReference type="PROSITE" id="PS50060"/>
    </source>
</evidence>
<protein>
    <submittedName>
        <fullName evidence="13">UVR8 protein</fullName>
    </submittedName>
</protein>
<keyword evidence="6 10" id="KW-0472">Membrane</keyword>
<feature type="transmembrane region" description="Helical" evidence="10">
    <location>
        <begin position="2413"/>
        <end position="2433"/>
    </location>
</feature>
<evidence type="ECO:0000259" key="12">
    <source>
        <dbReference type="PROSITE" id="PS50287"/>
    </source>
</evidence>
<feature type="repeat" description="RCC1" evidence="9">
    <location>
        <begin position="753"/>
        <end position="811"/>
    </location>
</feature>
<dbReference type="Pfam" id="PF07699">
    <property type="entry name" value="Ephrin_rec_like"/>
    <property type="match status" value="2"/>
</dbReference>
<dbReference type="Gene3D" id="3.10.250.10">
    <property type="entry name" value="SRCR-like domain"/>
    <property type="match status" value="1"/>
</dbReference>
<dbReference type="SUPFAM" id="SSF49899">
    <property type="entry name" value="Concanavalin A-like lectins/glucanases"/>
    <property type="match status" value="1"/>
</dbReference>
<dbReference type="PRINTS" id="PR00633">
    <property type="entry name" value="RCCNDNSATION"/>
</dbReference>
<feature type="repeat" description="RCC1" evidence="9">
    <location>
        <begin position="632"/>
        <end position="693"/>
    </location>
</feature>
<evidence type="ECO:0000256" key="4">
    <source>
        <dbReference type="ARBA" id="ARBA00022737"/>
    </source>
</evidence>
<feature type="domain" description="MAM" evidence="11">
    <location>
        <begin position="220"/>
        <end position="422"/>
    </location>
</feature>
<dbReference type="GO" id="GO:0005085">
    <property type="term" value="F:guanyl-nucleotide exchange factor activity"/>
    <property type="evidence" value="ECO:0007669"/>
    <property type="project" value="TreeGrafter"/>
</dbReference>
<dbReference type="SUPFAM" id="SSF56487">
    <property type="entry name" value="SRCR-like"/>
    <property type="match status" value="1"/>
</dbReference>
<dbReference type="Pfam" id="PF13540">
    <property type="entry name" value="RCC1_2"/>
    <property type="match status" value="5"/>
</dbReference>
<name>A0A812PHC0_9DINO</name>
<dbReference type="SUPFAM" id="SSF50985">
    <property type="entry name" value="RCC1/BLIP-II"/>
    <property type="match status" value="1"/>
</dbReference>
<feature type="repeat" description="RCC1" evidence="9">
    <location>
        <begin position="495"/>
        <end position="552"/>
    </location>
</feature>
<feature type="domain" description="SRCR" evidence="12">
    <location>
        <begin position="861"/>
        <end position="961"/>
    </location>
</feature>
<gene>
    <name evidence="13" type="primary">UVR8</name>
    <name evidence="13" type="ORF">SNAT2548_LOCUS17984</name>
</gene>
<feature type="transmembrane region" description="Helical" evidence="10">
    <location>
        <begin position="2492"/>
        <end position="2510"/>
    </location>
</feature>
<organism evidence="13 14">
    <name type="scientific">Symbiodinium natans</name>
    <dbReference type="NCBI Taxonomy" id="878477"/>
    <lineage>
        <taxon>Eukaryota</taxon>
        <taxon>Sar</taxon>
        <taxon>Alveolata</taxon>
        <taxon>Dinophyceae</taxon>
        <taxon>Suessiales</taxon>
        <taxon>Symbiodiniaceae</taxon>
        <taxon>Symbiodinium</taxon>
    </lineage>
</organism>
<reference evidence="13" key="1">
    <citation type="submission" date="2021-02" db="EMBL/GenBank/DDBJ databases">
        <authorList>
            <person name="Dougan E. K."/>
            <person name="Rhodes N."/>
            <person name="Thang M."/>
            <person name="Chan C."/>
        </authorList>
    </citation>
    <scope>NUCLEOTIDE SEQUENCE</scope>
</reference>
<keyword evidence="2 10" id="KW-0812">Transmembrane</keyword>
<dbReference type="InterPro" id="IPR036772">
    <property type="entry name" value="SRCR-like_dom_sf"/>
</dbReference>